<accession>A0ABW2IN32</accession>
<dbReference type="EMBL" id="JBHTBR010000005">
    <property type="protein sequence ID" value="MFC7292585.1"/>
    <property type="molecule type" value="Genomic_DNA"/>
</dbReference>
<dbReference type="InterPro" id="IPR051191">
    <property type="entry name" value="DCAF12"/>
</dbReference>
<name>A0ABW2IN32_9PROT</name>
<feature type="domain" description="DUF4062" evidence="2">
    <location>
        <begin position="455"/>
        <end position="564"/>
    </location>
</feature>
<sequence length="960" mass="107864">MSVLIEAITVVVKVDVIDKKLPGGLRAFEAAVPNQTYRSDGLLAAAGFMTPTDVEVFVRSLEREGFRHIRNGAAIDFTVVDQIHGTTSSCTWLDVVIDDKGNKTANLHGAPSLPMAAPKNWSSENKYTFHSVSSDELKVDEETELPYFTDTEGRKLYLGQRFKENDPQARLMLATPRLLDFAKSKVWNALVQRGWQGLDHLCGPDPTHHLSMRFQNQLGLIYIEALWSNNNLTEFDMEHRKRLIDLAEAMRGVPIVARCMLTANIHICGQTHNETEDTNLHFNLEAGDLHIDDPILVSMSLFDARNDRLIAEKDFDLRELIEISDWELLDFAIQIVKSRLKDDGFAIESSTSEANSAPHIVASKNGITHRVIVGPGRYPEAEPIFDQNRLMNAAEETLISGGALIKAPVIFANSEDKFIGEFVRPLFRGEGTLIKNIVFDPVDPVTTFTGRAVNIFISSTFKDFKSERVALSRKALPELQRRASERGVSVSFVDLSWGVPHSDVAVSREVASCLREIASSHPFFIALLGKRYGTLASAASLSNLAPNDAWLKKSSGMSITELEITFSMLKPNTLNSSALVFARSKTKLFSNQRAISVNRRYKPLVSTLNARGYPLELMKNDFVEIAIEKLWTLINKHYPHVPSTDTGQSSARRHRQFAFHSASKMPSNTCEMQAGVLDFVSSWETYATAGLIGLRKRRLDCLVFEHFFALEDAASPLQTFNKRLLDFKQRTTRNVGGSCVNIGSISFTCDILDELNHWCLRSGRKIFLVLAETNRLAREEQSLLALLDENLPDNYTATRVCQSTTKTIFDSADFLTHYLARSGKVLDTEDADILLSHPLGQEVSFLRFAADHLIDAATHSIFERRLNELAEAKTFEHLANVVHARFEQLCEPHDPWRGLLEYGRKRIGTLGPEVIQRLDLNPASYFRVQAALAPMTEHWNDWYELHSGQSWDMLISKLLE</sequence>
<dbReference type="PANTHER" id="PTHR19860">
    <property type="entry name" value="DDB1- AND CUL4-ASSOCIATED FACTOR 12-RELATED"/>
    <property type="match status" value="1"/>
</dbReference>
<keyword evidence="1" id="KW-0677">Repeat</keyword>
<evidence type="ECO:0000313" key="3">
    <source>
        <dbReference type="EMBL" id="MFC7292585.1"/>
    </source>
</evidence>
<dbReference type="PANTHER" id="PTHR19860:SF40">
    <property type="entry name" value="WD40 REPEAT-CONTAINING PROTEIN"/>
    <property type="match status" value="1"/>
</dbReference>
<gene>
    <name evidence="3" type="ORF">ACFQS8_13220</name>
</gene>
<reference evidence="4" key="1">
    <citation type="journal article" date="2019" name="Int. J. Syst. Evol. Microbiol.">
        <title>The Global Catalogue of Microorganisms (GCM) 10K type strain sequencing project: providing services to taxonomists for standard genome sequencing and annotation.</title>
        <authorList>
            <consortium name="The Broad Institute Genomics Platform"/>
            <consortium name="The Broad Institute Genome Sequencing Center for Infectious Disease"/>
            <person name="Wu L."/>
            <person name="Ma J."/>
        </authorList>
    </citation>
    <scope>NUCLEOTIDE SEQUENCE [LARGE SCALE GENOMIC DNA]</scope>
    <source>
        <strain evidence="4">CCUG 51308</strain>
    </source>
</reference>
<evidence type="ECO:0000256" key="1">
    <source>
        <dbReference type="ARBA" id="ARBA00022737"/>
    </source>
</evidence>
<dbReference type="InterPro" id="IPR025139">
    <property type="entry name" value="DUF4062"/>
</dbReference>
<dbReference type="RefSeq" id="WP_382168135.1">
    <property type="nucleotide sequence ID" value="NZ_JBHTBR010000005.1"/>
</dbReference>
<comment type="caution">
    <text evidence="3">The sequence shown here is derived from an EMBL/GenBank/DDBJ whole genome shotgun (WGS) entry which is preliminary data.</text>
</comment>
<protein>
    <submittedName>
        <fullName evidence="3">DUF4062 domain-containing protein</fullName>
    </submittedName>
</protein>
<dbReference type="Pfam" id="PF13271">
    <property type="entry name" value="DUF4062"/>
    <property type="match status" value="1"/>
</dbReference>
<evidence type="ECO:0000313" key="4">
    <source>
        <dbReference type="Proteomes" id="UP001596492"/>
    </source>
</evidence>
<organism evidence="3 4">
    <name type="scientific">Hirschia litorea</name>
    <dbReference type="NCBI Taxonomy" id="1199156"/>
    <lineage>
        <taxon>Bacteria</taxon>
        <taxon>Pseudomonadati</taxon>
        <taxon>Pseudomonadota</taxon>
        <taxon>Alphaproteobacteria</taxon>
        <taxon>Hyphomonadales</taxon>
        <taxon>Hyphomonadaceae</taxon>
        <taxon>Hirschia</taxon>
    </lineage>
</organism>
<proteinExistence type="predicted"/>
<dbReference type="Proteomes" id="UP001596492">
    <property type="component" value="Unassembled WGS sequence"/>
</dbReference>
<keyword evidence="4" id="KW-1185">Reference proteome</keyword>
<evidence type="ECO:0000259" key="2">
    <source>
        <dbReference type="Pfam" id="PF13271"/>
    </source>
</evidence>